<dbReference type="GO" id="GO:0015074">
    <property type="term" value="P:DNA integration"/>
    <property type="evidence" value="ECO:0007669"/>
    <property type="project" value="InterPro"/>
</dbReference>
<feature type="domain" description="Tyr recombinase" evidence="5">
    <location>
        <begin position="128"/>
        <end position="308"/>
    </location>
</feature>
<dbReference type="HOGENOM" id="CLU_890943_0_0_9"/>
<dbReference type="Proteomes" id="UP000029507">
    <property type="component" value="Chromosome"/>
</dbReference>
<dbReference type="RefSeq" id="WP_038694499.1">
    <property type="nucleotide sequence ID" value="NZ_CP009286.1"/>
</dbReference>
<dbReference type="PANTHER" id="PTHR30349">
    <property type="entry name" value="PHAGE INTEGRASE-RELATED"/>
    <property type="match status" value="1"/>
</dbReference>
<dbReference type="PROSITE" id="PS51900">
    <property type="entry name" value="CB"/>
    <property type="match status" value="1"/>
</dbReference>
<sequence>MTPSGIVFDSIYFKTWSEHSGLKKPACSATKKVLATLQEFLLENGFEGNLDFDRFTYYVESNDFEPINKSFIDQFVQYLISSNPGLSNKTIYNKISSLKSFFNFLDRVNMISHNPMAHYTNKYYERNININFLTEVECKDLLKAALLEEPFSKYYYLLIWTAITTGLRNNEICCLSFEQINFQNNMVIVNKGQKTNAKGIAIPGFLANELKHFKQYKETIEEDFSPYVFSRKKRKLYNNQMVSIVRSISEKAGINRRVIPHDLRRTTGFLMLKSGANLRAIQQQLRHELLGTTLEYLSISDSLILDED</sequence>
<dbReference type="GO" id="GO:0003677">
    <property type="term" value="F:DNA binding"/>
    <property type="evidence" value="ECO:0007669"/>
    <property type="project" value="UniProtKB-UniRule"/>
</dbReference>
<protein>
    <recommendedName>
        <fullName evidence="9">Tyr recombinase domain-containing protein</fullName>
    </recommendedName>
</protein>
<dbReference type="InterPro" id="IPR050090">
    <property type="entry name" value="Tyrosine_recombinase_XerCD"/>
</dbReference>
<name>A0A089LNB6_9BACL</name>
<dbReference type="EMBL" id="CP009286">
    <property type="protein sequence ID" value="AIQ63036.1"/>
    <property type="molecule type" value="Genomic_DNA"/>
</dbReference>
<keyword evidence="8" id="KW-1185">Reference proteome</keyword>
<evidence type="ECO:0000256" key="3">
    <source>
        <dbReference type="ARBA" id="ARBA00023172"/>
    </source>
</evidence>
<dbReference type="Gene3D" id="1.10.443.10">
    <property type="entry name" value="Intergrase catalytic core"/>
    <property type="match status" value="1"/>
</dbReference>
<evidence type="ECO:0008006" key="9">
    <source>
        <dbReference type="Google" id="ProtNLM"/>
    </source>
</evidence>
<evidence type="ECO:0000256" key="4">
    <source>
        <dbReference type="PROSITE-ProRule" id="PRU01248"/>
    </source>
</evidence>
<dbReference type="GO" id="GO:0006310">
    <property type="term" value="P:DNA recombination"/>
    <property type="evidence" value="ECO:0007669"/>
    <property type="project" value="UniProtKB-KW"/>
</dbReference>
<dbReference type="InterPro" id="IPR002104">
    <property type="entry name" value="Integrase_catalytic"/>
</dbReference>
<evidence type="ECO:0000313" key="8">
    <source>
        <dbReference type="Proteomes" id="UP000029507"/>
    </source>
</evidence>
<dbReference type="CDD" id="cd00397">
    <property type="entry name" value="DNA_BRE_C"/>
    <property type="match status" value="1"/>
</dbReference>
<gene>
    <name evidence="7" type="ORF">PSTEL_07910</name>
</gene>
<dbReference type="AlphaFoldDB" id="A0A089LNB6"/>
<evidence type="ECO:0000313" key="7">
    <source>
        <dbReference type="EMBL" id="AIQ63036.1"/>
    </source>
</evidence>
<organism evidence="7 8">
    <name type="scientific">Paenibacillus stellifer</name>
    <dbReference type="NCBI Taxonomy" id="169760"/>
    <lineage>
        <taxon>Bacteria</taxon>
        <taxon>Bacillati</taxon>
        <taxon>Bacillota</taxon>
        <taxon>Bacilli</taxon>
        <taxon>Bacillales</taxon>
        <taxon>Paenibacillaceae</taxon>
        <taxon>Paenibacillus</taxon>
    </lineage>
</organism>
<feature type="domain" description="Core-binding (CB)" evidence="6">
    <location>
        <begin position="7"/>
        <end position="106"/>
    </location>
</feature>
<dbReference type="KEGG" id="pste:PSTEL_07910"/>
<evidence type="ECO:0000256" key="1">
    <source>
        <dbReference type="ARBA" id="ARBA00008857"/>
    </source>
</evidence>
<dbReference type="Gene3D" id="1.10.150.130">
    <property type="match status" value="1"/>
</dbReference>
<dbReference type="Pfam" id="PF13102">
    <property type="entry name" value="Phage_int_SAM_5"/>
    <property type="match status" value="1"/>
</dbReference>
<accession>A0A089LNB6</accession>
<dbReference type="InterPro" id="IPR011010">
    <property type="entry name" value="DNA_brk_join_enz"/>
</dbReference>
<dbReference type="InterPro" id="IPR025269">
    <property type="entry name" value="SAM-like_dom"/>
</dbReference>
<evidence type="ECO:0000259" key="5">
    <source>
        <dbReference type="PROSITE" id="PS51898"/>
    </source>
</evidence>
<keyword evidence="2 4" id="KW-0238">DNA-binding</keyword>
<dbReference type="PANTHER" id="PTHR30349:SF64">
    <property type="entry name" value="PROPHAGE INTEGRASE INTD-RELATED"/>
    <property type="match status" value="1"/>
</dbReference>
<dbReference type="InterPro" id="IPR010998">
    <property type="entry name" value="Integrase_recombinase_N"/>
</dbReference>
<dbReference type="OrthoDB" id="9803188at2"/>
<reference evidence="7 8" key="1">
    <citation type="submission" date="2014-08" db="EMBL/GenBank/DDBJ databases">
        <title>Comparative genomics of the Paenibacillus odorifer group.</title>
        <authorList>
            <person name="den Bakker H.C."/>
            <person name="Tsai Y.-C."/>
            <person name="Martin N."/>
            <person name="Korlach J."/>
            <person name="Wiedmann M."/>
        </authorList>
    </citation>
    <scope>NUCLEOTIDE SEQUENCE [LARGE SCALE GENOMIC DNA]</scope>
    <source>
        <strain evidence="7 8">DSM 14472</strain>
    </source>
</reference>
<dbReference type="PROSITE" id="PS51898">
    <property type="entry name" value="TYR_RECOMBINASE"/>
    <property type="match status" value="1"/>
</dbReference>
<proteinExistence type="inferred from homology"/>
<keyword evidence="3" id="KW-0233">DNA recombination</keyword>
<dbReference type="STRING" id="169760.PSTEL_07910"/>
<dbReference type="SUPFAM" id="SSF56349">
    <property type="entry name" value="DNA breaking-rejoining enzymes"/>
    <property type="match status" value="1"/>
</dbReference>
<dbReference type="InterPro" id="IPR044068">
    <property type="entry name" value="CB"/>
</dbReference>
<dbReference type="InterPro" id="IPR013762">
    <property type="entry name" value="Integrase-like_cat_sf"/>
</dbReference>
<comment type="similarity">
    <text evidence="1">Belongs to the 'phage' integrase family.</text>
</comment>
<dbReference type="Pfam" id="PF00589">
    <property type="entry name" value="Phage_integrase"/>
    <property type="match status" value="1"/>
</dbReference>
<evidence type="ECO:0000259" key="6">
    <source>
        <dbReference type="PROSITE" id="PS51900"/>
    </source>
</evidence>
<evidence type="ECO:0000256" key="2">
    <source>
        <dbReference type="ARBA" id="ARBA00023125"/>
    </source>
</evidence>